<dbReference type="PANTHER" id="PTHR43124">
    <property type="entry name" value="PURINE EFFLUX PUMP PBUE"/>
    <property type="match status" value="1"/>
</dbReference>
<feature type="domain" description="Major facilitator superfamily (MFS) profile" evidence="7">
    <location>
        <begin position="16"/>
        <end position="400"/>
    </location>
</feature>
<feature type="transmembrane region" description="Helical" evidence="6">
    <location>
        <begin position="340"/>
        <end position="363"/>
    </location>
</feature>
<evidence type="ECO:0000256" key="1">
    <source>
        <dbReference type="ARBA" id="ARBA00004651"/>
    </source>
</evidence>
<evidence type="ECO:0000256" key="2">
    <source>
        <dbReference type="ARBA" id="ARBA00022475"/>
    </source>
</evidence>
<organism evidence="8 9">
    <name type="scientific">Pseudomonas rubra</name>
    <dbReference type="NCBI Taxonomy" id="2942627"/>
    <lineage>
        <taxon>Bacteria</taxon>
        <taxon>Pseudomonadati</taxon>
        <taxon>Pseudomonadota</taxon>
        <taxon>Gammaproteobacteria</taxon>
        <taxon>Pseudomonadales</taxon>
        <taxon>Pseudomonadaceae</taxon>
        <taxon>Pseudomonas</taxon>
    </lineage>
</organism>
<dbReference type="Gene3D" id="1.20.1720.10">
    <property type="entry name" value="Multidrug resistance protein D"/>
    <property type="match status" value="1"/>
</dbReference>
<keyword evidence="2" id="KW-1003">Cell membrane</keyword>
<keyword evidence="9" id="KW-1185">Reference proteome</keyword>
<dbReference type="RefSeq" id="WP_273892693.1">
    <property type="nucleotide sequence ID" value="NZ_JAMDGP010000013.1"/>
</dbReference>
<feature type="transmembrane region" description="Helical" evidence="6">
    <location>
        <begin position="52"/>
        <end position="70"/>
    </location>
</feature>
<dbReference type="PROSITE" id="PS50850">
    <property type="entry name" value="MFS"/>
    <property type="match status" value="1"/>
</dbReference>
<keyword evidence="4 6" id="KW-1133">Transmembrane helix</keyword>
<dbReference type="InterPro" id="IPR036259">
    <property type="entry name" value="MFS_trans_sf"/>
</dbReference>
<sequence>MSVRSTSKRTIRTEMLIILLLMMSLLGVFPLDVILPSFPALGAQFAVETTQIAYSISLFALGVGVSQLVIGPLSDRIGRKRLLLLGLLASITGAVGCVLSSHYLMFIGFRMLQALGCGCFVLTQALVQDLFEGKQRNTLRILQTSASGLFISLSPLAGSWLQQALDWPGSFIVFALIACVVLLMSLFWLGNDVHRRDADLSFLSTYREICSNRPFMAYSAIAAIAFACHFSFIVVSPLLFMDRLGLSTYAFAQVFVLYGVAYVAGGVVAGRLNQRMNTSVQMLVGLSLIGLAGVIMLTWYLLGPLSQASILLPMIIATTGTTLTRPAATSCALALQPSRAGAAASMISTLVFAVGAATSSAVAMFSEHLMVGLGAGFVVLAAGAMQLLPRHPHRALDPTT</sequence>
<reference evidence="8 9" key="1">
    <citation type="submission" date="2022-05" db="EMBL/GenBank/DDBJ databases">
        <title>Novel Pseudomonas spp. Isolated from a Rainbow Trout Aquaculture Facility.</title>
        <authorList>
            <person name="Testerman T."/>
            <person name="Graf J."/>
        </authorList>
    </citation>
    <scope>NUCLEOTIDE SEQUENCE [LARGE SCALE GENOMIC DNA]</scope>
    <source>
        <strain evidence="8 9">ID1025</strain>
    </source>
</reference>
<evidence type="ECO:0000256" key="5">
    <source>
        <dbReference type="ARBA" id="ARBA00023136"/>
    </source>
</evidence>
<evidence type="ECO:0000313" key="9">
    <source>
        <dbReference type="Proteomes" id="UP001148184"/>
    </source>
</evidence>
<feature type="transmembrane region" description="Helical" evidence="6">
    <location>
        <begin position="215"/>
        <end position="240"/>
    </location>
</feature>
<proteinExistence type="predicted"/>
<dbReference type="PANTHER" id="PTHR43124:SF3">
    <property type="entry name" value="CHLORAMPHENICOL EFFLUX PUMP RV0191"/>
    <property type="match status" value="1"/>
</dbReference>
<feature type="transmembrane region" description="Helical" evidence="6">
    <location>
        <begin position="167"/>
        <end position="189"/>
    </location>
</feature>
<dbReference type="InterPro" id="IPR020846">
    <property type="entry name" value="MFS_dom"/>
</dbReference>
<dbReference type="InterPro" id="IPR011701">
    <property type="entry name" value="MFS"/>
</dbReference>
<comment type="subcellular location">
    <subcellularLocation>
        <location evidence="1">Cell membrane</location>
        <topology evidence="1">Multi-pass membrane protein</topology>
    </subcellularLocation>
</comment>
<dbReference type="PROSITE" id="PS00216">
    <property type="entry name" value="SUGAR_TRANSPORT_1"/>
    <property type="match status" value="1"/>
</dbReference>
<feature type="transmembrane region" description="Helical" evidence="6">
    <location>
        <begin position="82"/>
        <end position="101"/>
    </location>
</feature>
<keyword evidence="3 6" id="KW-0812">Transmembrane</keyword>
<feature type="transmembrane region" description="Helical" evidence="6">
    <location>
        <begin position="246"/>
        <end position="270"/>
    </location>
</feature>
<feature type="transmembrane region" description="Helical" evidence="6">
    <location>
        <begin position="282"/>
        <end position="302"/>
    </location>
</feature>
<name>A0ABT5P781_9PSED</name>
<dbReference type="Proteomes" id="UP001148184">
    <property type="component" value="Unassembled WGS sequence"/>
</dbReference>
<gene>
    <name evidence="8" type="ORF">M5G17_09550</name>
</gene>
<dbReference type="EMBL" id="JAMDGZ010000019">
    <property type="protein sequence ID" value="MDD1013923.1"/>
    <property type="molecule type" value="Genomic_DNA"/>
</dbReference>
<evidence type="ECO:0000313" key="8">
    <source>
        <dbReference type="EMBL" id="MDD1013923.1"/>
    </source>
</evidence>
<dbReference type="InterPro" id="IPR005829">
    <property type="entry name" value="Sugar_transporter_CS"/>
</dbReference>
<feature type="transmembrane region" description="Helical" evidence="6">
    <location>
        <begin position="369"/>
        <end position="388"/>
    </location>
</feature>
<dbReference type="Pfam" id="PF07690">
    <property type="entry name" value="MFS_1"/>
    <property type="match status" value="1"/>
</dbReference>
<protein>
    <submittedName>
        <fullName evidence="8">MFS transporter</fullName>
    </submittedName>
</protein>
<dbReference type="InterPro" id="IPR050189">
    <property type="entry name" value="MFS_Efflux_Transporters"/>
</dbReference>
<accession>A0ABT5P781</accession>
<comment type="caution">
    <text evidence="8">The sequence shown here is derived from an EMBL/GenBank/DDBJ whole genome shotgun (WGS) entry which is preliminary data.</text>
</comment>
<evidence type="ECO:0000256" key="3">
    <source>
        <dbReference type="ARBA" id="ARBA00022692"/>
    </source>
</evidence>
<evidence type="ECO:0000259" key="7">
    <source>
        <dbReference type="PROSITE" id="PS50850"/>
    </source>
</evidence>
<dbReference type="SUPFAM" id="SSF103473">
    <property type="entry name" value="MFS general substrate transporter"/>
    <property type="match status" value="1"/>
</dbReference>
<evidence type="ECO:0000256" key="6">
    <source>
        <dbReference type="SAM" id="Phobius"/>
    </source>
</evidence>
<evidence type="ECO:0000256" key="4">
    <source>
        <dbReference type="ARBA" id="ARBA00022989"/>
    </source>
</evidence>
<keyword evidence="5 6" id="KW-0472">Membrane</keyword>